<dbReference type="InterPro" id="IPR036705">
    <property type="entry name" value="Ribosyl_crysJ1_sf"/>
</dbReference>
<accession>A0A514CDQ0</accession>
<reference evidence="4 5" key="1">
    <citation type="submission" date="2019-06" db="EMBL/GenBank/DDBJ databases">
        <title>Echinicola alkalisoli sp. nov. isolated from saline soil.</title>
        <authorList>
            <person name="Sun J.-Q."/>
            <person name="Xu L."/>
        </authorList>
    </citation>
    <scope>NUCLEOTIDE SEQUENCE [LARGE SCALE GENOMIC DNA]</scope>
    <source>
        <strain evidence="4 5">LN3S3</strain>
    </source>
</reference>
<dbReference type="Gene3D" id="1.10.4080.10">
    <property type="entry name" value="ADP-ribosylation/Crystallin J1"/>
    <property type="match status" value="1"/>
</dbReference>
<dbReference type="SUPFAM" id="SSF101478">
    <property type="entry name" value="ADP-ribosylglycohydrolase"/>
    <property type="match status" value="1"/>
</dbReference>
<dbReference type="Pfam" id="PF03747">
    <property type="entry name" value="ADP_ribosyl_GH"/>
    <property type="match status" value="1"/>
</dbReference>
<keyword evidence="5" id="KW-1185">Reference proteome</keyword>
<name>A0A514CDQ0_9BACT</name>
<gene>
    <name evidence="4" type="ORF">FKX85_02420</name>
</gene>
<feature type="binding site" evidence="3">
    <location>
        <position position="58"/>
    </location>
    <ligand>
        <name>Mg(2+)</name>
        <dbReference type="ChEBI" id="CHEBI:18420"/>
        <label>1</label>
    </ligand>
</feature>
<dbReference type="OrthoDB" id="825894at2"/>
<evidence type="ECO:0000313" key="4">
    <source>
        <dbReference type="EMBL" id="QDH77951.1"/>
    </source>
</evidence>
<proteinExistence type="inferred from homology"/>
<dbReference type="AlphaFoldDB" id="A0A514CDQ0"/>
<dbReference type="KEGG" id="echi:FKX85_02420"/>
<feature type="binding site" evidence="3">
    <location>
        <position position="59"/>
    </location>
    <ligand>
        <name>Mg(2+)</name>
        <dbReference type="ChEBI" id="CHEBI:18420"/>
        <label>1</label>
    </ligand>
</feature>
<evidence type="ECO:0000256" key="1">
    <source>
        <dbReference type="ARBA" id="ARBA00010702"/>
    </source>
</evidence>
<evidence type="ECO:0000313" key="5">
    <source>
        <dbReference type="Proteomes" id="UP000316614"/>
    </source>
</evidence>
<dbReference type="PANTHER" id="PTHR16222:SF24">
    <property type="entry name" value="ADP-RIBOSYLHYDROLASE ARH3"/>
    <property type="match status" value="1"/>
</dbReference>
<comment type="cofactor">
    <cofactor evidence="3">
        <name>Mg(2+)</name>
        <dbReference type="ChEBI" id="CHEBI:18420"/>
    </cofactor>
    <text evidence="3">Binds 2 magnesium ions per subunit.</text>
</comment>
<evidence type="ECO:0000256" key="3">
    <source>
        <dbReference type="PIRSR" id="PIRSR605502-1"/>
    </source>
</evidence>
<keyword evidence="2 4" id="KW-0378">Hydrolase</keyword>
<dbReference type="GO" id="GO:0016787">
    <property type="term" value="F:hydrolase activity"/>
    <property type="evidence" value="ECO:0007669"/>
    <property type="project" value="UniProtKB-KW"/>
</dbReference>
<comment type="similarity">
    <text evidence="1">Belongs to the ADP-ribosylglycohydrolase family.</text>
</comment>
<dbReference type="InterPro" id="IPR005502">
    <property type="entry name" value="Ribosyl_crysJ1"/>
</dbReference>
<dbReference type="EMBL" id="CP041253">
    <property type="protein sequence ID" value="QDH77951.1"/>
    <property type="molecule type" value="Genomic_DNA"/>
</dbReference>
<keyword evidence="3" id="KW-0479">Metal-binding</keyword>
<feature type="binding site" evidence="3">
    <location>
        <position position="60"/>
    </location>
    <ligand>
        <name>Mg(2+)</name>
        <dbReference type="ChEBI" id="CHEBI:18420"/>
        <label>1</label>
    </ligand>
</feature>
<feature type="binding site" evidence="3">
    <location>
        <position position="303"/>
    </location>
    <ligand>
        <name>Mg(2+)</name>
        <dbReference type="ChEBI" id="CHEBI:18420"/>
        <label>1</label>
    </ligand>
</feature>
<sequence length="364" mass="39622">MPFEEKLNKYQGCLLGGAVGDALGAPIEFLSQDQLLHRFGPKGIMDYVEFGDGTGEFTDDTQMTLFTAEGLLRAKHRAMLKGIGGALPQITYHSYLRWLETQGFPRQGNSINSKQLATGWLVKRKELYTRRAPGNTCLMALASGETGTISKPVNDSKGCGTIMRMAPVGLVFADNAARAFDEGCHLSAITHGHPSGYLSGVFFAALIAFLVQGKPLLESIQLCLGIMVQWENHSEVKQAVQMVLNHHNQGISGDLKPTDIAELGEGWVAEEALAMSLLCGLRYPDNFEKGVLAAINHGGDSDSTGAITGNILGLINGVTGIPEHWKQKLKYADIILDMGEDLTIGIKGNSHNEDEEWWERYPGY</sequence>
<keyword evidence="3" id="KW-0460">Magnesium</keyword>
<organism evidence="4 5">
    <name type="scientific">Echinicola soli</name>
    <dbReference type="NCBI Taxonomy" id="2591634"/>
    <lineage>
        <taxon>Bacteria</taxon>
        <taxon>Pseudomonadati</taxon>
        <taxon>Bacteroidota</taxon>
        <taxon>Cytophagia</taxon>
        <taxon>Cytophagales</taxon>
        <taxon>Cyclobacteriaceae</taxon>
        <taxon>Echinicola</taxon>
    </lineage>
</organism>
<evidence type="ECO:0000256" key="2">
    <source>
        <dbReference type="ARBA" id="ARBA00022801"/>
    </source>
</evidence>
<dbReference type="RefSeq" id="WP_141613215.1">
    <property type="nucleotide sequence ID" value="NZ_CP041253.1"/>
</dbReference>
<feature type="binding site" evidence="3">
    <location>
        <position position="300"/>
    </location>
    <ligand>
        <name>Mg(2+)</name>
        <dbReference type="ChEBI" id="CHEBI:18420"/>
        <label>1</label>
    </ligand>
</feature>
<protein>
    <submittedName>
        <fullName evidence="4">ADP-ribosylglycohydrolase family protein</fullName>
    </submittedName>
</protein>
<dbReference type="Proteomes" id="UP000316614">
    <property type="component" value="Chromosome"/>
</dbReference>
<dbReference type="InterPro" id="IPR050792">
    <property type="entry name" value="ADP-ribosylglycohydrolase"/>
</dbReference>
<feature type="binding site" evidence="3">
    <location>
        <position position="302"/>
    </location>
    <ligand>
        <name>Mg(2+)</name>
        <dbReference type="ChEBI" id="CHEBI:18420"/>
        <label>2</label>
    </ligand>
</feature>
<dbReference type="GO" id="GO:0046872">
    <property type="term" value="F:metal ion binding"/>
    <property type="evidence" value="ECO:0007669"/>
    <property type="project" value="UniProtKB-KW"/>
</dbReference>
<dbReference type="PANTHER" id="PTHR16222">
    <property type="entry name" value="ADP-RIBOSYLGLYCOHYDROLASE"/>
    <property type="match status" value="1"/>
</dbReference>